<feature type="transmembrane region" description="Helical" evidence="8">
    <location>
        <begin position="7"/>
        <end position="28"/>
    </location>
</feature>
<reference evidence="11" key="1">
    <citation type="submission" date="2016-12" db="EMBL/GenBank/DDBJ databases">
        <authorList>
            <person name="Rodrigo-Torres L."/>
            <person name="Arahal R.D."/>
            <person name="Lucena T."/>
        </authorList>
    </citation>
    <scope>NUCLEOTIDE SEQUENCE [LARGE SCALE GENOMIC DNA]</scope>
</reference>
<feature type="transmembrane region" description="Helical" evidence="8">
    <location>
        <begin position="252"/>
        <end position="269"/>
    </location>
</feature>
<dbReference type="PROSITE" id="PS50850">
    <property type="entry name" value="MFS"/>
    <property type="match status" value="1"/>
</dbReference>
<evidence type="ECO:0000256" key="1">
    <source>
        <dbReference type="ARBA" id="ARBA00004651"/>
    </source>
</evidence>
<evidence type="ECO:0000256" key="8">
    <source>
        <dbReference type="SAM" id="Phobius"/>
    </source>
</evidence>
<dbReference type="PANTHER" id="PTHR43271">
    <property type="entry name" value="BLL2771 PROTEIN"/>
    <property type="match status" value="1"/>
</dbReference>
<evidence type="ECO:0000256" key="5">
    <source>
        <dbReference type="ARBA" id="ARBA00022692"/>
    </source>
</evidence>
<dbReference type="Pfam" id="PF07690">
    <property type="entry name" value="MFS_1"/>
    <property type="match status" value="1"/>
</dbReference>
<evidence type="ECO:0000256" key="7">
    <source>
        <dbReference type="ARBA" id="ARBA00023136"/>
    </source>
</evidence>
<sequence>MKNLTRYNRLVLAVCLCSVVTFANIYWLQPLLPLIQKSFHLNTLDTNLAMSAPLLGIGVGLILFASWSDAVGRRKILLAGTAFGIGVSILLPFVESYALFLTLRFFQGMFLAVCPAVAVPLLREELRKSWLASAVGLYIAANTLGGLCSRILGGTGAAYFNNWNAAGYILGGISLFFFVAIYMLLPEQHHFRPEKFCIRSCLNGYISHMKRPQLVLIYLLIGLAFGTYVNQYNYLMLTLSEAPYYIPSDLRSLLFLTLLGGTASASMVGRFSKKHSLISGVITGLFMMLLANICLSFSQMPMIIIGLILTSVGFFFCHAQASTLIGRSVSTAKGSAMALYSLFYYTGASLGVFALEPFYQVWGWQGILGCTRIALVLCILWVLLYQMVDREKRKSVRTV</sequence>
<feature type="transmembrane region" description="Helical" evidence="8">
    <location>
        <begin position="129"/>
        <end position="153"/>
    </location>
</feature>
<dbReference type="OrthoDB" id="63984at2"/>
<dbReference type="GO" id="GO:0005886">
    <property type="term" value="C:plasma membrane"/>
    <property type="evidence" value="ECO:0007669"/>
    <property type="project" value="UniProtKB-SubCell"/>
</dbReference>
<dbReference type="STRING" id="1117707.VQ7734_03174"/>
<dbReference type="PANTHER" id="PTHR43271:SF2">
    <property type="entry name" value="BLL2771 PROTEIN"/>
    <property type="match status" value="1"/>
</dbReference>
<organism evidence="10 11">
    <name type="scientific">Vibrio quintilis</name>
    <dbReference type="NCBI Taxonomy" id="1117707"/>
    <lineage>
        <taxon>Bacteria</taxon>
        <taxon>Pseudomonadati</taxon>
        <taxon>Pseudomonadota</taxon>
        <taxon>Gammaproteobacteria</taxon>
        <taxon>Vibrionales</taxon>
        <taxon>Vibrionaceae</taxon>
        <taxon>Vibrio</taxon>
    </lineage>
</organism>
<evidence type="ECO:0000313" key="11">
    <source>
        <dbReference type="Proteomes" id="UP000184600"/>
    </source>
</evidence>
<comment type="similarity">
    <text evidence="2">Belongs to the major facilitator superfamily.</text>
</comment>
<name>A0A1M7YXT9_9VIBR</name>
<dbReference type="Proteomes" id="UP000184600">
    <property type="component" value="Unassembled WGS sequence"/>
</dbReference>
<dbReference type="GO" id="GO:0022857">
    <property type="term" value="F:transmembrane transporter activity"/>
    <property type="evidence" value="ECO:0007669"/>
    <property type="project" value="InterPro"/>
</dbReference>
<keyword evidence="4" id="KW-1003">Cell membrane</keyword>
<keyword evidence="6 8" id="KW-1133">Transmembrane helix</keyword>
<keyword evidence="5 8" id="KW-0812">Transmembrane</keyword>
<evidence type="ECO:0000256" key="3">
    <source>
        <dbReference type="ARBA" id="ARBA00022448"/>
    </source>
</evidence>
<keyword evidence="7 8" id="KW-0472">Membrane</keyword>
<dbReference type="InterPro" id="IPR011701">
    <property type="entry name" value="MFS"/>
</dbReference>
<dbReference type="InterPro" id="IPR036259">
    <property type="entry name" value="MFS_trans_sf"/>
</dbReference>
<feature type="transmembrane region" description="Helical" evidence="8">
    <location>
        <begin position="276"/>
        <end position="298"/>
    </location>
</feature>
<dbReference type="RefSeq" id="WP_073584367.1">
    <property type="nucleotide sequence ID" value="NZ_AP024897.1"/>
</dbReference>
<feature type="transmembrane region" description="Helical" evidence="8">
    <location>
        <begin position="165"/>
        <end position="185"/>
    </location>
</feature>
<feature type="transmembrane region" description="Helical" evidence="8">
    <location>
        <begin position="304"/>
        <end position="325"/>
    </location>
</feature>
<feature type="transmembrane region" description="Helical" evidence="8">
    <location>
        <begin position="100"/>
        <end position="122"/>
    </location>
</feature>
<dbReference type="CDD" id="cd17324">
    <property type="entry name" value="MFS_NepI_like"/>
    <property type="match status" value="1"/>
</dbReference>
<protein>
    <submittedName>
        <fullName evidence="10">Inner membrane transport protein YnfM</fullName>
    </submittedName>
</protein>
<feature type="domain" description="Major facilitator superfamily (MFS) profile" evidence="9">
    <location>
        <begin position="10"/>
        <end position="393"/>
    </location>
</feature>
<feature type="transmembrane region" description="Helical" evidence="8">
    <location>
        <begin position="76"/>
        <end position="94"/>
    </location>
</feature>
<dbReference type="Gene3D" id="1.20.1250.20">
    <property type="entry name" value="MFS general substrate transporter like domains"/>
    <property type="match status" value="1"/>
</dbReference>
<evidence type="ECO:0000256" key="6">
    <source>
        <dbReference type="ARBA" id="ARBA00022989"/>
    </source>
</evidence>
<proteinExistence type="inferred from homology"/>
<dbReference type="AlphaFoldDB" id="A0A1M7YXT9"/>
<feature type="transmembrane region" description="Helical" evidence="8">
    <location>
        <begin position="214"/>
        <end position="232"/>
    </location>
</feature>
<gene>
    <name evidence="10" type="primary">ynfM</name>
    <name evidence="10" type="ORF">VQ7734_03174</name>
</gene>
<feature type="transmembrane region" description="Helical" evidence="8">
    <location>
        <begin position="48"/>
        <end position="67"/>
    </location>
</feature>
<keyword evidence="11" id="KW-1185">Reference proteome</keyword>
<evidence type="ECO:0000256" key="4">
    <source>
        <dbReference type="ARBA" id="ARBA00022475"/>
    </source>
</evidence>
<comment type="subcellular location">
    <subcellularLocation>
        <location evidence="1">Cell membrane</location>
        <topology evidence="1">Multi-pass membrane protein</topology>
    </subcellularLocation>
</comment>
<dbReference type="SUPFAM" id="SSF103473">
    <property type="entry name" value="MFS general substrate transporter"/>
    <property type="match status" value="1"/>
</dbReference>
<dbReference type="EMBL" id="FRFG01000039">
    <property type="protein sequence ID" value="SHO57405.1"/>
    <property type="molecule type" value="Genomic_DNA"/>
</dbReference>
<accession>A0A1M7YXT9</accession>
<dbReference type="InterPro" id="IPR020846">
    <property type="entry name" value="MFS_dom"/>
</dbReference>
<keyword evidence="3" id="KW-0813">Transport</keyword>
<feature type="transmembrane region" description="Helical" evidence="8">
    <location>
        <begin position="361"/>
        <end position="384"/>
    </location>
</feature>
<evidence type="ECO:0000259" key="9">
    <source>
        <dbReference type="PROSITE" id="PS50850"/>
    </source>
</evidence>
<feature type="transmembrane region" description="Helical" evidence="8">
    <location>
        <begin position="337"/>
        <end position="355"/>
    </location>
</feature>
<evidence type="ECO:0000256" key="2">
    <source>
        <dbReference type="ARBA" id="ARBA00008335"/>
    </source>
</evidence>
<evidence type="ECO:0000313" key="10">
    <source>
        <dbReference type="EMBL" id="SHO57405.1"/>
    </source>
</evidence>